<keyword evidence="3" id="KW-0238">DNA-binding</keyword>
<evidence type="ECO:0000256" key="2">
    <source>
        <dbReference type="ARBA" id="ARBA00022578"/>
    </source>
</evidence>
<sequence>YQKAKNKLGKQQWRNRNKVLGNRKQGIKASNNAKKHYAKLAKTHAHIANIRKDFLHKTTTEMSRKYAVIYIEDLNVAGMIANHKLASAISDLGFYEFRRQLGYKQKHYGNKVMLVERWYPSSKTCHNCGNVQPMPLNERTYECGECGQTAERDLNAALNLASVSSGWLKYLEP</sequence>
<dbReference type="Pfam" id="PF01385">
    <property type="entry name" value="OrfB_IS605"/>
    <property type="match status" value="1"/>
</dbReference>
<evidence type="ECO:0000256" key="1">
    <source>
        <dbReference type="ARBA" id="ARBA00008761"/>
    </source>
</evidence>
<dbReference type="GO" id="GO:0032196">
    <property type="term" value="P:transposition"/>
    <property type="evidence" value="ECO:0007669"/>
    <property type="project" value="UniProtKB-KW"/>
</dbReference>
<keyword evidence="4" id="KW-0233">DNA recombination</keyword>
<dbReference type="Pfam" id="PF07282">
    <property type="entry name" value="Cas12f1-like_TNB"/>
    <property type="match status" value="1"/>
</dbReference>
<dbReference type="InterPro" id="IPR010095">
    <property type="entry name" value="Cas12f1-like_TNB"/>
</dbReference>
<comment type="similarity">
    <text evidence="1">In the C-terminal section; belongs to the transposase 35 family.</text>
</comment>
<comment type="caution">
    <text evidence="7">The sequence shown here is derived from an EMBL/GenBank/DDBJ whole genome shotgun (WGS) entry which is preliminary data.</text>
</comment>
<evidence type="ECO:0000256" key="4">
    <source>
        <dbReference type="ARBA" id="ARBA00023172"/>
    </source>
</evidence>
<dbReference type="NCBIfam" id="TIGR01766">
    <property type="entry name" value="IS200/IS605 family accessory protein TnpB-like domain"/>
    <property type="match status" value="1"/>
</dbReference>
<feature type="domain" description="Cas12f1-like TNB" evidence="6">
    <location>
        <begin position="94"/>
        <end position="160"/>
    </location>
</feature>
<dbReference type="AlphaFoldDB" id="A0A6B3NEQ1"/>
<feature type="domain" description="Probable transposase IS891/IS1136/IS1341" evidence="5">
    <location>
        <begin position="22"/>
        <end position="80"/>
    </location>
</feature>
<feature type="non-terminal residue" evidence="7">
    <location>
        <position position="1"/>
    </location>
</feature>
<gene>
    <name evidence="7" type="primary">tnpB</name>
    <name evidence="7" type="ORF">F6J89_21350</name>
</gene>
<evidence type="ECO:0000313" key="7">
    <source>
        <dbReference type="EMBL" id="NER30093.1"/>
    </source>
</evidence>
<evidence type="ECO:0000259" key="6">
    <source>
        <dbReference type="Pfam" id="PF07282"/>
    </source>
</evidence>
<organism evidence="7">
    <name type="scientific">Symploca sp. SIO1C4</name>
    <dbReference type="NCBI Taxonomy" id="2607765"/>
    <lineage>
        <taxon>Bacteria</taxon>
        <taxon>Bacillati</taxon>
        <taxon>Cyanobacteriota</taxon>
        <taxon>Cyanophyceae</taxon>
        <taxon>Coleofasciculales</taxon>
        <taxon>Coleofasciculaceae</taxon>
        <taxon>Symploca</taxon>
    </lineage>
</organism>
<dbReference type="InterPro" id="IPR001959">
    <property type="entry name" value="Transposase"/>
</dbReference>
<dbReference type="EMBL" id="JAAHFQ010000486">
    <property type="protein sequence ID" value="NER30093.1"/>
    <property type="molecule type" value="Genomic_DNA"/>
</dbReference>
<protein>
    <submittedName>
        <fullName evidence="7">IS200/IS605 family element transposase accessory protein TnpB</fullName>
    </submittedName>
</protein>
<accession>A0A6B3NEQ1</accession>
<dbReference type="GO" id="GO:0003677">
    <property type="term" value="F:DNA binding"/>
    <property type="evidence" value="ECO:0007669"/>
    <property type="project" value="UniProtKB-KW"/>
</dbReference>
<dbReference type="NCBIfam" id="NF040570">
    <property type="entry name" value="guided_TnpB"/>
    <property type="match status" value="1"/>
</dbReference>
<keyword evidence="2" id="KW-0815">Transposition</keyword>
<name>A0A6B3NEQ1_9CYAN</name>
<reference evidence="7" key="1">
    <citation type="submission" date="2019-11" db="EMBL/GenBank/DDBJ databases">
        <title>Genomic insights into an expanded diversity of filamentous marine cyanobacteria reveals the extraordinary biosynthetic potential of Moorea and Okeania.</title>
        <authorList>
            <person name="Ferreira Leao T."/>
            <person name="Wang M."/>
            <person name="Moss N."/>
            <person name="Da Silva R."/>
            <person name="Sanders J."/>
            <person name="Nurk S."/>
            <person name="Gurevich A."/>
            <person name="Humphrey G."/>
            <person name="Reher R."/>
            <person name="Zhu Q."/>
            <person name="Belda-Ferre P."/>
            <person name="Glukhov E."/>
            <person name="Rex R."/>
            <person name="Dorrestein P.C."/>
            <person name="Knight R."/>
            <person name="Pevzner P."/>
            <person name="Gerwick W.H."/>
            <person name="Gerwick L."/>
        </authorList>
    </citation>
    <scope>NUCLEOTIDE SEQUENCE</scope>
    <source>
        <strain evidence="7">SIO1C4</strain>
    </source>
</reference>
<evidence type="ECO:0000256" key="3">
    <source>
        <dbReference type="ARBA" id="ARBA00023125"/>
    </source>
</evidence>
<dbReference type="GO" id="GO:0006310">
    <property type="term" value="P:DNA recombination"/>
    <property type="evidence" value="ECO:0007669"/>
    <property type="project" value="UniProtKB-KW"/>
</dbReference>
<evidence type="ECO:0000259" key="5">
    <source>
        <dbReference type="Pfam" id="PF01385"/>
    </source>
</evidence>
<proteinExistence type="inferred from homology"/>